<dbReference type="Proteomes" id="UP000814176">
    <property type="component" value="Unassembled WGS sequence"/>
</dbReference>
<sequence length="191" mass="21870">MAFTQPRAVHAGQEVILSLRAVHAFRGSRTQPMCFDAQWDDARLLKEMRKTYDKLRSWRKWCSLKSVRSITLVSCRDTFIFPQRIGPTKVSARQHMRLRFLLDHPEQLRGRRDFITALLERPGVGIEFVERWQAKRLTVAVVGLVFISLIASLLYAWITKDVSTAFTIGSYITSAFSVILVLVGILGFVDL</sequence>
<keyword evidence="1" id="KW-0812">Transmembrane</keyword>
<keyword evidence="3" id="KW-1185">Reference proteome</keyword>
<keyword evidence="1" id="KW-0472">Membrane</keyword>
<feature type="transmembrane region" description="Helical" evidence="1">
    <location>
        <begin position="164"/>
        <end position="189"/>
    </location>
</feature>
<evidence type="ECO:0000256" key="1">
    <source>
        <dbReference type="SAM" id="Phobius"/>
    </source>
</evidence>
<name>A0ABQ8KL94_9APHY</name>
<protein>
    <submittedName>
        <fullName evidence="2">Uncharacterized protein</fullName>
    </submittedName>
</protein>
<dbReference type="RefSeq" id="XP_047780623.1">
    <property type="nucleotide sequence ID" value="XM_047920402.1"/>
</dbReference>
<evidence type="ECO:0000313" key="2">
    <source>
        <dbReference type="EMBL" id="KAH9838708.1"/>
    </source>
</evidence>
<comment type="caution">
    <text evidence="2">The sequence shown here is derived from an EMBL/GenBank/DDBJ whole genome shotgun (WGS) entry which is preliminary data.</text>
</comment>
<dbReference type="EMBL" id="JADCUA010000007">
    <property type="protein sequence ID" value="KAH9838708.1"/>
    <property type="molecule type" value="Genomic_DNA"/>
</dbReference>
<feature type="transmembrane region" description="Helical" evidence="1">
    <location>
        <begin position="137"/>
        <end position="158"/>
    </location>
</feature>
<accession>A0ABQ8KL94</accession>
<reference evidence="2 3" key="1">
    <citation type="journal article" date="2021" name="Environ. Microbiol.">
        <title>Gene family expansions and transcriptome signatures uncover fungal adaptations to wood decay.</title>
        <authorList>
            <person name="Hage H."/>
            <person name="Miyauchi S."/>
            <person name="Viragh M."/>
            <person name="Drula E."/>
            <person name="Min B."/>
            <person name="Chaduli D."/>
            <person name="Navarro D."/>
            <person name="Favel A."/>
            <person name="Norest M."/>
            <person name="Lesage-Meessen L."/>
            <person name="Balint B."/>
            <person name="Merenyi Z."/>
            <person name="de Eugenio L."/>
            <person name="Morin E."/>
            <person name="Martinez A.T."/>
            <person name="Baldrian P."/>
            <person name="Stursova M."/>
            <person name="Martinez M.J."/>
            <person name="Novotny C."/>
            <person name="Magnuson J.K."/>
            <person name="Spatafora J.W."/>
            <person name="Maurice S."/>
            <person name="Pangilinan J."/>
            <person name="Andreopoulos W."/>
            <person name="LaButti K."/>
            <person name="Hundley H."/>
            <person name="Na H."/>
            <person name="Kuo A."/>
            <person name="Barry K."/>
            <person name="Lipzen A."/>
            <person name="Henrissat B."/>
            <person name="Riley R."/>
            <person name="Ahrendt S."/>
            <person name="Nagy L.G."/>
            <person name="Grigoriev I.V."/>
            <person name="Martin F."/>
            <person name="Rosso M.N."/>
        </authorList>
    </citation>
    <scope>NUCLEOTIDE SEQUENCE [LARGE SCALE GENOMIC DNA]</scope>
    <source>
        <strain evidence="2 3">CIRM-BRFM 1785</strain>
    </source>
</reference>
<organism evidence="2 3">
    <name type="scientific">Rhodofomes roseus</name>
    <dbReference type="NCBI Taxonomy" id="34475"/>
    <lineage>
        <taxon>Eukaryota</taxon>
        <taxon>Fungi</taxon>
        <taxon>Dikarya</taxon>
        <taxon>Basidiomycota</taxon>
        <taxon>Agaricomycotina</taxon>
        <taxon>Agaricomycetes</taxon>
        <taxon>Polyporales</taxon>
        <taxon>Rhodofomes</taxon>
    </lineage>
</organism>
<dbReference type="GeneID" id="72001134"/>
<keyword evidence="1" id="KW-1133">Transmembrane helix</keyword>
<proteinExistence type="predicted"/>
<evidence type="ECO:0000313" key="3">
    <source>
        <dbReference type="Proteomes" id="UP000814176"/>
    </source>
</evidence>
<gene>
    <name evidence="2" type="ORF">C8Q71DRAFT_704639</name>
</gene>